<proteinExistence type="inferred from homology"/>
<evidence type="ECO:0000313" key="10">
    <source>
        <dbReference type="Proteomes" id="UP000243807"/>
    </source>
</evidence>
<dbReference type="InterPro" id="IPR042213">
    <property type="entry name" value="NBD_C_sf"/>
</dbReference>
<keyword evidence="6" id="KW-0119">Carbohydrate metabolism</keyword>
<feature type="domain" description="Four-carbon acid sugar kinase N-terminal" evidence="7">
    <location>
        <begin position="6"/>
        <end position="244"/>
    </location>
</feature>
<gene>
    <name evidence="9" type="ORF">BW247_03615</name>
</gene>
<evidence type="ECO:0000259" key="7">
    <source>
        <dbReference type="Pfam" id="PF07005"/>
    </source>
</evidence>
<evidence type="ECO:0000256" key="1">
    <source>
        <dbReference type="ARBA" id="ARBA00005715"/>
    </source>
</evidence>
<dbReference type="InterPro" id="IPR010737">
    <property type="entry name" value="4-carb_acid_sugar_kinase_N"/>
</dbReference>
<keyword evidence="4" id="KW-0418">Kinase</keyword>
<keyword evidence="5" id="KW-0067">ATP-binding</keyword>
<dbReference type="SUPFAM" id="SSF142764">
    <property type="entry name" value="YgbK-like"/>
    <property type="match status" value="1"/>
</dbReference>
<keyword evidence="3" id="KW-0547">Nucleotide-binding</keyword>
<reference evidence="9 10" key="1">
    <citation type="submission" date="2017-01" db="EMBL/GenBank/DDBJ databases">
        <title>Draft sequence of Acidihalobacter ferrooxidans strain DSM 14175 (strain V8).</title>
        <authorList>
            <person name="Khaleque H.N."/>
            <person name="Ramsay J.P."/>
            <person name="Murphy R.J.T."/>
            <person name="Kaksonen A.H."/>
            <person name="Boxall N.J."/>
            <person name="Watkin E.L.J."/>
        </authorList>
    </citation>
    <scope>NUCLEOTIDE SEQUENCE [LARGE SCALE GENOMIC DNA]</scope>
    <source>
        <strain evidence="9 10">V8</strain>
    </source>
</reference>
<dbReference type="RefSeq" id="WP_076835803.1">
    <property type="nucleotide sequence ID" value="NZ_CP019434.1"/>
</dbReference>
<evidence type="ECO:0000256" key="3">
    <source>
        <dbReference type="ARBA" id="ARBA00022741"/>
    </source>
</evidence>
<comment type="similarity">
    <text evidence="1">Belongs to the four-carbon acid sugar kinase family.</text>
</comment>
<evidence type="ECO:0000313" key="9">
    <source>
        <dbReference type="EMBL" id="APZ42288.1"/>
    </source>
</evidence>
<dbReference type="Gene3D" id="3.40.50.10840">
    <property type="entry name" value="Putative sugar-binding, N-terminal domain"/>
    <property type="match status" value="1"/>
</dbReference>
<dbReference type="AlphaFoldDB" id="A0A1P8UET1"/>
<evidence type="ECO:0000256" key="5">
    <source>
        <dbReference type="ARBA" id="ARBA00022840"/>
    </source>
</evidence>
<dbReference type="Proteomes" id="UP000243807">
    <property type="component" value="Chromosome"/>
</dbReference>
<dbReference type="GO" id="GO:0016301">
    <property type="term" value="F:kinase activity"/>
    <property type="evidence" value="ECO:0007669"/>
    <property type="project" value="UniProtKB-KW"/>
</dbReference>
<dbReference type="EMBL" id="CP019434">
    <property type="protein sequence ID" value="APZ42288.1"/>
    <property type="molecule type" value="Genomic_DNA"/>
</dbReference>
<name>A0A1P8UET1_9GAMM</name>
<dbReference type="InterPro" id="IPR037051">
    <property type="entry name" value="4-carb_acid_sugar_kinase_N_sf"/>
</dbReference>
<keyword evidence="10" id="KW-1185">Reference proteome</keyword>
<protein>
    <submittedName>
        <fullName evidence="9">Hrp-dependent type III effector protein</fullName>
    </submittedName>
</protein>
<organism evidence="9 10">
    <name type="scientific">Acidihalobacter ferrooxydans</name>
    <dbReference type="NCBI Taxonomy" id="1765967"/>
    <lineage>
        <taxon>Bacteria</taxon>
        <taxon>Pseudomonadati</taxon>
        <taxon>Pseudomonadota</taxon>
        <taxon>Gammaproteobacteria</taxon>
        <taxon>Chromatiales</taxon>
        <taxon>Ectothiorhodospiraceae</taxon>
        <taxon>Acidihalobacter</taxon>
    </lineage>
</organism>
<dbReference type="GO" id="GO:0005524">
    <property type="term" value="F:ATP binding"/>
    <property type="evidence" value="ECO:0007669"/>
    <property type="project" value="UniProtKB-KW"/>
</dbReference>
<dbReference type="STRING" id="1765967.BW247_03615"/>
<keyword evidence="2" id="KW-0808">Transferase</keyword>
<dbReference type="KEGG" id="afy:BW247_03615"/>
<sequence length="443" mass="47661">MAETRIIVLDDDPTGSQTVHGCLLLTRWDTDTLKTALTDASPLFFILTNTRGMDGAQAAAVTRDVCRNLNRALAKLAAAGHAINPLLISRSDSTLRGHYPVETDVIAAELGPFDAHFIVPAFVEAGRITRDSVHYLIVDATPVPVHETEFARDSVFGYAHSYLPDYVEEKTRGRIRAAEVERFTLADLKTDLQPRLSALHDNTCCVVDAVTQADLEGFAGQLLSVVAQGKRFLLRSAASIITALAALPPQPVPAEAMSDYVRAHRAGAVIVGSHVRKTTEQLAELLKQPGTVAIEIDVARIDPERAALLADTLAQTTRAHAQHLTPVIYTSRTELSFPDQQTRLAFGERVSAFLMDVVRGLPPSLGFLISKGGITSNDVLSSGLALRTARVLGQILTGCSVVRCPADHPRFPNLPVIIFPGNVGDAQALAEVYTRLTRSAGSG</sequence>
<accession>A0A1P8UET1</accession>
<evidence type="ECO:0000256" key="6">
    <source>
        <dbReference type="ARBA" id="ARBA00023277"/>
    </source>
</evidence>
<evidence type="ECO:0000256" key="2">
    <source>
        <dbReference type="ARBA" id="ARBA00022679"/>
    </source>
</evidence>
<evidence type="ECO:0000256" key="4">
    <source>
        <dbReference type="ARBA" id="ARBA00022777"/>
    </source>
</evidence>
<dbReference type="Gene3D" id="3.40.980.20">
    <property type="entry name" value="Four-carbon acid sugar kinase, nucleotide binding domain"/>
    <property type="match status" value="1"/>
</dbReference>
<dbReference type="Pfam" id="PF07005">
    <property type="entry name" value="SBD_N"/>
    <property type="match status" value="1"/>
</dbReference>
<dbReference type="Pfam" id="PF17042">
    <property type="entry name" value="NBD_C"/>
    <property type="match status" value="1"/>
</dbReference>
<evidence type="ECO:0000259" key="8">
    <source>
        <dbReference type="Pfam" id="PF17042"/>
    </source>
</evidence>
<dbReference type="OrthoDB" id="191465at2"/>
<feature type="domain" description="Four-carbon acid sugar kinase nucleotide binding" evidence="8">
    <location>
        <begin position="268"/>
        <end position="429"/>
    </location>
</feature>
<dbReference type="InterPro" id="IPR031475">
    <property type="entry name" value="NBD_C"/>
</dbReference>